<dbReference type="InterPro" id="IPR050132">
    <property type="entry name" value="Gln/Glu-tRNA_Ligase"/>
</dbReference>
<dbReference type="PANTHER" id="PTHR43097">
    <property type="entry name" value="GLUTAMINE-TRNA LIGASE"/>
    <property type="match status" value="1"/>
</dbReference>
<feature type="domain" description="Glutaminyl-tRNA synthetase class Ib non-specific RNA-binding" evidence="11">
    <location>
        <begin position="13"/>
        <end position="106"/>
    </location>
</feature>
<dbReference type="HOGENOM" id="CLU_001882_2_3_1"/>
<keyword evidence="5 9" id="KW-0067">ATP-binding</keyword>
<reference evidence="12 13" key="1">
    <citation type="journal article" date="2014" name="Genome Announc.">
        <title>Genome Sequence of the Microsporidian Species Nematocida sp1 Strain ERTm6 (ATCC PRA-372).</title>
        <authorList>
            <person name="Bakowski M.A."/>
            <person name="Priest M."/>
            <person name="Young S."/>
            <person name="Cuomo C.A."/>
            <person name="Troemel E.R."/>
        </authorList>
    </citation>
    <scope>NUCLEOTIDE SEQUENCE [LARGE SCALE GENOMIC DNA]</scope>
    <source>
        <strain evidence="12 13">ERTm6</strain>
    </source>
</reference>
<evidence type="ECO:0000313" key="13">
    <source>
        <dbReference type="Proteomes" id="UP000054524"/>
    </source>
</evidence>
<dbReference type="FunFam" id="3.40.50.620:FF:000037">
    <property type="entry name" value="Glutamine--tRNA ligase cytoplasmic"/>
    <property type="match status" value="1"/>
</dbReference>
<dbReference type="EC" id="6.1.1.18" evidence="2"/>
<dbReference type="RefSeq" id="XP_052905681.1">
    <property type="nucleotide sequence ID" value="XM_053047856.1"/>
</dbReference>
<dbReference type="Proteomes" id="UP000054524">
    <property type="component" value="Unassembled WGS sequence"/>
</dbReference>
<dbReference type="PRINTS" id="PR00987">
    <property type="entry name" value="TRNASYNTHGLU"/>
</dbReference>
<organism evidence="12 13">
    <name type="scientific">Nematocida ausubeli (strain ATCC PRA-371 / ERTm2)</name>
    <name type="common">Nematode killer fungus</name>
    <dbReference type="NCBI Taxonomy" id="1913371"/>
    <lineage>
        <taxon>Eukaryota</taxon>
        <taxon>Fungi</taxon>
        <taxon>Fungi incertae sedis</taxon>
        <taxon>Microsporidia</taxon>
        <taxon>Nematocida</taxon>
    </lineage>
</organism>
<dbReference type="InterPro" id="IPR014729">
    <property type="entry name" value="Rossmann-like_a/b/a_fold"/>
</dbReference>
<evidence type="ECO:0000313" key="12">
    <source>
        <dbReference type="EMBL" id="KFG27126.1"/>
    </source>
</evidence>
<dbReference type="GO" id="GO:0005524">
    <property type="term" value="F:ATP binding"/>
    <property type="evidence" value="ECO:0007669"/>
    <property type="project" value="UniProtKB-KW"/>
</dbReference>
<comment type="similarity">
    <text evidence="1 9">Belongs to the class-I aminoacyl-tRNA synthetase family.</text>
</comment>
<keyword evidence="3 9" id="KW-0436">Ligase</keyword>
<evidence type="ECO:0000259" key="11">
    <source>
        <dbReference type="Pfam" id="PF04558"/>
    </source>
</evidence>
<dbReference type="AlphaFoldDB" id="A0A086J4Q8"/>
<dbReference type="Pfam" id="PF04558">
    <property type="entry name" value="tRNA_synt_1c_R1"/>
    <property type="match status" value="1"/>
</dbReference>
<dbReference type="PROSITE" id="PS00178">
    <property type="entry name" value="AA_TRNA_LIGASE_I"/>
    <property type="match status" value="1"/>
</dbReference>
<keyword evidence="4 9" id="KW-0547">Nucleotide-binding</keyword>
<dbReference type="EMBL" id="AKIJ01000001">
    <property type="protein sequence ID" value="KFG27126.1"/>
    <property type="molecule type" value="Genomic_DNA"/>
</dbReference>
<dbReference type="GeneID" id="77675174"/>
<dbReference type="Pfam" id="PF00749">
    <property type="entry name" value="tRNA-synt_1c"/>
    <property type="match status" value="1"/>
</dbReference>
<evidence type="ECO:0000259" key="10">
    <source>
        <dbReference type="Pfam" id="PF00749"/>
    </source>
</evidence>
<dbReference type="PANTHER" id="PTHR43097:SF4">
    <property type="entry name" value="GLUTAMINE--TRNA LIGASE"/>
    <property type="match status" value="1"/>
</dbReference>
<feature type="domain" description="Glutamyl/glutaminyl-tRNA synthetase class Ib catalytic" evidence="10">
    <location>
        <begin position="264"/>
        <end position="582"/>
    </location>
</feature>
<evidence type="ECO:0000256" key="2">
    <source>
        <dbReference type="ARBA" id="ARBA00012836"/>
    </source>
</evidence>
<dbReference type="InterPro" id="IPR001412">
    <property type="entry name" value="aa-tRNA-synth_I_CS"/>
</dbReference>
<dbReference type="InterPro" id="IPR020058">
    <property type="entry name" value="Glu/Gln-tRNA-synth_Ib_cat-dom"/>
</dbReference>
<protein>
    <recommendedName>
        <fullName evidence="2">glutamine--tRNA ligase</fullName>
        <ecNumber evidence="2">6.1.1.18</ecNumber>
    </recommendedName>
</protein>
<sequence>MSLQSEKKKGLDYLAKVGIKEAKAQELLENKRVRNVLEAIEAEIETPENLDSEQKKLLYKVIELANSASTAKICVELIKKTEIKTEIDIRNAESIIKHSTREMSVDEIVEQMHRNIPSLPEMENVAAAIMQENAGEPKAKVLRELKHHPRLQFVAPKTILELMGRLEIKSVAEGKGKKLEKSVGGLTDEMINELLEMATQAHPPTRTINKKFQQLTISDELYNSKDRKWTRYLEGEMQTMHTPFTNYQKNNEILREHIKRTRGQVRVRFPPEPNGHLHVGHAKAMSINFGYKEFYDGWISLRYDDTNPKAEKTKYYEKIKEMVEWMGFKPDEITNASDYFDRLYECAVELIKRGKAYICHLSRKEVAEKRKETMATKIDECKEKEAAGEDAGERVISPWRDRPIEENLELFQKMKDGHYEEGEAVLRMKMDMTSDNPQLWDLIAYRVVKHPHVRTGDKWVIYPSYDFTHCLTDSFEDITHSFCTTEFINSRASYNWLCDALDLYRPVQWEYSRLNITGALLSKRYITKSINEKKFTGWDDPRLSTLEGLRSKGVPAHSIRRFVESLGITTVASETPQHVLENIIREDLFLSSKSTAILDPLTIEVPTGTILVDRKDFRAGEPDPSFYRIQRDTTVFLKDIGPLKLVDEEKRILGKSKDTHNAVVPWLPTDAPTAILEIVHDKEIAEYKTARVSPEIAKSPVGVYWQFIRIGFFIRIEDKDNLRFRMVVPLKSSPLLE</sequence>
<dbReference type="SUPFAM" id="SSF50715">
    <property type="entry name" value="Ribosomal protein L25-like"/>
    <property type="match status" value="1"/>
</dbReference>
<keyword evidence="6 9" id="KW-0648">Protein biosynthesis</keyword>
<comment type="catalytic activity">
    <reaction evidence="8">
        <text>tRNA(Gln) + L-glutamine + ATP = L-glutaminyl-tRNA(Gln) + AMP + diphosphate</text>
        <dbReference type="Rhea" id="RHEA:20121"/>
        <dbReference type="Rhea" id="RHEA-COMP:9662"/>
        <dbReference type="Rhea" id="RHEA-COMP:9681"/>
        <dbReference type="ChEBI" id="CHEBI:30616"/>
        <dbReference type="ChEBI" id="CHEBI:33019"/>
        <dbReference type="ChEBI" id="CHEBI:58359"/>
        <dbReference type="ChEBI" id="CHEBI:78442"/>
        <dbReference type="ChEBI" id="CHEBI:78521"/>
        <dbReference type="ChEBI" id="CHEBI:456215"/>
        <dbReference type="EC" id="6.1.1.18"/>
    </reaction>
</comment>
<comment type="caution">
    <text evidence="12">The sequence shown here is derived from an EMBL/GenBank/DDBJ whole genome shotgun (WGS) entry which is preliminary data.</text>
</comment>
<keyword evidence="7 9" id="KW-0030">Aminoacyl-tRNA synthetase</keyword>
<proteinExistence type="inferred from homology"/>
<keyword evidence="13" id="KW-1185">Reference proteome</keyword>
<evidence type="ECO:0000256" key="9">
    <source>
        <dbReference type="RuleBase" id="RU363037"/>
    </source>
</evidence>
<gene>
    <name evidence="12" type="ORF">NESG_00201</name>
</gene>
<name>A0A086J4Q8_NEMA1</name>
<dbReference type="GO" id="GO:0005829">
    <property type="term" value="C:cytosol"/>
    <property type="evidence" value="ECO:0007669"/>
    <property type="project" value="TreeGrafter"/>
</dbReference>
<evidence type="ECO:0000256" key="1">
    <source>
        <dbReference type="ARBA" id="ARBA00005594"/>
    </source>
</evidence>
<dbReference type="InterPro" id="IPR011035">
    <property type="entry name" value="Ribosomal_bL25/Gln-tRNA_synth"/>
</dbReference>
<evidence type="ECO:0000256" key="6">
    <source>
        <dbReference type="ARBA" id="ARBA00022917"/>
    </source>
</evidence>
<dbReference type="Gene3D" id="1.10.8.1290">
    <property type="entry name" value="Glutaminyl-tRNA synthetase, non-specific RNA binding region part 1, domain 1"/>
    <property type="match status" value="1"/>
</dbReference>
<evidence type="ECO:0000256" key="3">
    <source>
        <dbReference type="ARBA" id="ARBA00022598"/>
    </source>
</evidence>
<evidence type="ECO:0000256" key="8">
    <source>
        <dbReference type="ARBA" id="ARBA00048270"/>
    </source>
</evidence>
<dbReference type="InterPro" id="IPR042558">
    <property type="entry name" value="Gln-tRNA-synth_Ib_RNA-bd_N_1"/>
</dbReference>
<accession>A0A086J4Q8</accession>
<dbReference type="InterPro" id="IPR000924">
    <property type="entry name" value="Glu/Gln-tRNA-synth"/>
</dbReference>
<dbReference type="InterPro" id="IPR007639">
    <property type="entry name" value="Gln-tRNA-synth_Ib_RNA-bd_N"/>
</dbReference>
<evidence type="ECO:0000256" key="4">
    <source>
        <dbReference type="ARBA" id="ARBA00022741"/>
    </source>
</evidence>
<evidence type="ECO:0000256" key="5">
    <source>
        <dbReference type="ARBA" id="ARBA00022840"/>
    </source>
</evidence>
<dbReference type="GO" id="GO:0006425">
    <property type="term" value="P:glutaminyl-tRNA aminoacylation"/>
    <property type="evidence" value="ECO:0007669"/>
    <property type="project" value="TreeGrafter"/>
</dbReference>
<evidence type="ECO:0000256" key="7">
    <source>
        <dbReference type="ARBA" id="ARBA00023146"/>
    </source>
</evidence>
<dbReference type="Gene3D" id="3.40.50.620">
    <property type="entry name" value="HUPs"/>
    <property type="match status" value="1"/>
</dbReference>
<dbReference type="SUPFAM" id="SSF52374">
    <property type="entry name" value="Nucleotidylyl transferase"/>
    <property type="match status" value="1"/>
</dbReference>
<dbReference type="GO" id="GO:0004819">
    <property type="term" value="F:glutamine-tRNA ligase activity"/>
    <property type="evidence" value="ECO:0007669"/>
    <property type="project" value="UniProtKB-EC"/>
</dbReference>